<keyword evidence="4" id="KW-1185">Reference proteome</keyword>
<dbReference type="PROSITE" id="PS50068">
    <property type="entry name" value="LDLRA_2"/>
    <property type="match status" value="1"/>
</dbReference>
<dbReference type="InterPro" id="IPR036055">
    <property type="entry name" value="LDL_receptor-like_sf"/>
</dbReference>
<comment type="caution">
    <text evidence="2">Lacks conserved residue(s) required for the propagation of feature annotation.</text>
</comment>
<dbReference type="EMBL" id="JAVFWL010000005">
    <property type="protein sequence ID" value="KAK6757796.1"/>
    <property type="molecule type" value="Genomic_DNA"/>
</dbReference>
<sequence>MPNLSILSSSLFMDDMRRHSRLMDKYLPRLESWSGIDIRHFFHRSMVSVTFLFLTCSVVLCSAKHRYDRLPRASDLAEWKTTECAVLNGEHTEPCPSPGPRGEWPCIRYSDLCNGQRDCPNGEDESPTHCHIHQLHRAELDAIRKIIHRMTVEFNRKVAKMEHLDNHRKIDTFKL</sequence>
<dbReference type="PANTHER" id="PTHR21105:SF0">
    <property type="entry name" value="GH16255P"/>
    <property type="match status" value="1"/>
</dbReference>
<protein>
    <recommendedName>
        <fullName evidence="5">Low-density lipoprotein receptor domain class A</fullName>
    </recommendedName>
</protein>
<accession>A0ABR1E7S5</accession>
<dbReference type="InterPro" id="IPR002172">
    <property type="entry name" value="LDrepeatLR_classA_rpt"/>
</dbReference>
<reference evidence="3 4" key="1">
    <citation type="submission" date="2023-08" db="EMBL/GenBank/DDBJ databases">
        <title>A Necator americanus chromosomal reference genome.</title>
        <authorList>
            <person name="Ilik V."/>
            <person name="Petrzelkova K.J."/>
            <person name="Pardy F."/>
            <person name="Fuh T."/>
            <person name="Niatou-Singa F.S."/>
            <person name="Gouil Q."/>
            <person name="Baker L."/>
            <person name="Ritchie M.E."/>
            <person name="Jex A.R."/>
            <person name="Gazzola D."/>
            <person name="Li H."/>
            <person name="Toshio Fujiwara R."/>
            <person name="Zhan B."/>
            <person name="Aroian R.V."/>
            <person name="Pafco B."/>
            <person name="Schwarz E.M."/>
        </authorList>
    </citation>
    <scope>NUCLEOTIDE SEQUENCE [LARGE SCALE GENOMIC DNA]</scope>
    <source>
        <strain evidence="3 4">Aroian</strain>
        <tissue evidence="3">Whole animal</tissue>
    </source>
</reference>
<evidence type="ECO:0000256" key="1">
    <source>
        <dbReference type="ARBA" id="ARBA00023157"/>
    </source>
</evidence>
<evidence type="ECO:0000313" key="3">
    <source>
        <dbReference type="EMBL" id="KAK6757796.1"/>
    </source>
</evidence>
<name>A0ABR1E7S5_NECAM</name>
<evidence type="ECO:0008006" key="5">
    <source>
        <dbReference type="Google" id="ProtNLM"/>
    </source>
</evidence>
<dbReference type="SUPFAM" id="SSF57424">
    <property type="entry name" value="LDL receptor-like module"/>
    <property type="match status" value="1"/>
</dbReference>
<dbReference type="PANTHER" id="PTHR21105">
    <property type="entry name" value="GH16255P"/>
    <property type="match status" value="1"/>
</dbReference>
<proteinExistence type="predicted"/>
<evidence type="ECO:0000313" key="4">
    <source>
        <dbReference type="Proteomes" id="UP001303046"/>
    </source>
</evidence>
<evidence type="ECO:0000256" key="2">
    <source>
        <dbReference type="PROSITE-ProRule" id="PRU00124"/>
    </source>
</evidence>
<keyword evidence="1" id="KW-1015">Disulfide bond</keyword>
<dbReference type="CDD" id="cd00112">
    <property type="entry name" value="LDLa"/>
    <property type="match status" value="1"/>
</dbReference>
<dbReference type="Proteomes" id="UP001303046">
    <property type="component" value="Unassembled WGS sequence"/>
</dbReference>
<gene>
    <name evidence="3" type="primary">Necator_chrV.g20344</name>
    <name evidence="3" type="ORF">RB195_015552</name>
</gene>
<dbReference type="Gene3D" id="4.10.400.10">
    <property type="entry name" value="Low-density Lipoprotein Receptor"/>
    <property type="match status" value="1"/>
</dbReference>
<comment type="caution">
    <text evidence="3">The sequence shown here is derived from an EMBL/GenBank/DDBJ whole genome shotgun (WGS) entry which is preliminary data.</text>
</comment>
<organism evidence="3 4">
    <name type="scientific">Necator americanus</name>
    <name type="common">Human hookworm</name>
    <dbReference type="NCBI Taxonomy" id="51031"/>
    <lineage>
        <taxon>Eukaryota</taxon>
        <taxon>Metazoa</taxon>
        <taxon>Ecdysozoa</taxon>
        <taxon>Nematoda</taxon>
        <taxon>Chromadorea</taxon>
        <taxon>Rhabditida</taxon>
        <taxon>Rhabditina</taxon>
        <taxon>Rhabditomorpha</taxon>
        <taxon>Strongyloidea</taxon>
        <taxon>Ancylostomatidae</taxon>
        <taxon>Bunostominae</taxon>
        <taxon>Necator</taxon>
    </lineage>
</organism>
<dbReference type="Pfam" id="PF00057">
    <property type="entry name" value="Ldl_recept_a"/>
    <property type="match status" value="1"/>
</dbReference>